<reference evidence="1" key="2">
    <citation type="journal article" date="2015" name="Data Brief">
        <title>Shoot transcriptome of the giant reed, Arundo donax.</title>
        <authorList>
            <person name="Barrero R.A."/>
            <person name="Guerrero F.D."/>
            <person name="Moolhuijzen P."/>
            <person name="Goolsby J.A."/>
            <person name="Tidwell J."/>
            <person name="Bellgard S.E."/>
            <person name="Bellgard M.I."/>
        </authorList>
    </citation>
    <scope>NUCLEOTIDE SEQUENCE</scope>
    <source>
        <tissue evidence="1">Shoot tissue taken approximately 20 cm above the soil surface</tissue>
    </source>
</reference>
<proteinExistence type="predicted"/>
<protein>
    <submittedName>
        <fullName evidence="1">Uncharacterized protein</fullName>
    </submittedName>
</protein>
<accession>A0A0A9HXQ2</accession>
<dbReference type="EMBL" id="GBRH01160213">
    <property type="protein sequence ID" value="JAE37683.1"/>
    <property type="molecule type" value="Transcribed_RNA"/>
</dbReference>
<name>A0A0A9HXQ2_ARUDO</name>
<organism evidence="1">
    <name type="scientific">Arundo donax</name>
    <name type="common">Giant reed</name>
    <name type="synonym">Donax arundinaceus</name>
    <dbReference type="NCBI Taxonomy" id="35708"/>
    <lineage>
        <taxon>Eukaryota</taxon>
        <taxon>Viridiplantae</taxon>
        <taxon>Streptophyta</taxon>
        <taxon>Embryophyta</taxon>
        <taxon>Tracheophyta</taxon>
        <taxon>Spermatophyta</taxon>
        <taxon>Magnoliopsida</taxon>
        <taxon>Liliopsida</taxon>
        <taxon>Poales</taxon>
        <taxon>Poaceae</taxon>
        <taxon>PACMAD clade</taxon>
        <taxon>Arundinoideae</taxon>
        <taxon>Arundineae</taxon>
        <taxon>Arundo</taxon>
    </lineage>
</organism>
<evidence type="ECO:0000313" key="1">
    <source>
        <dbReference type="EMBL" id="JAE37683.1"/>
    </source>
</evidence>
<reference evidence="1" key="1">
    <citation type="submission" date="2014-09" db="EMBL/GenBank/DDBJ databases">
        <authorList>
            <person name="Magalhaes I.L.F."/>
            <person name="Oliveira U."/>
            <person name="Santos F.R."/>
            <person name="Vidigal T.H.D.A."/>
            <person name="Brescovit A.D."/>
            <person name="Santos A.J."/>
        </authorList>
    </citation>
    <scope>NUCLEOTIDE SEQUENCE</scope>
    <source>
        <tissue evidence="1">Shoot tissue taken approximately 20 cm above the soil surface</tissue>
    </source>
</reference>
<sequence length="17" mass="2269">MAETQRYVMRNRYEKHR</sequence>
<dbReference type="AlphaFoldDB" id="A0A0A9HXQ2"/>